<accession>A0A1L7WUZ9</accession>
<dbReference type="Gene3D" id="3.20.20.370">
    <property type="entry name" value="Glycoside hydrolase/deacetylase"/>
    <property type="match status" value="1"/>
</dbReference>
<feature type="signal peptide" evidence="7">
    <location>
        <begin position="1"/>
        <end position="19"/>
    </location>
</feature>
<dbReference type="PANTHER" id="PTHR46471">
    <property type="entry name" value="CHITIN DEACETYLASE"/>
    <property type="match status" value="1"/>
</dbReference>
<dbReference type="STRING" id="576137.A0A1L7WUZ9"/>
<keyword evidence="3 7" id="KW-0732">Signal</keyword>
<dbReference type="Proteomes" id="UP000184330">
    <property type="component" value="Unassembled WGS sequence"/>
</dbReference>
<feature type="chain" id="PRO_5012092167" evidence="7">
    <location>
        <begin position="20"/>
        <end position="240"/>
    </location>
</feature>
<evidence type="ECO:0000256" key="6">
    <source>
        <dbReference type="ARBA" id="ARBA00023285"/>
    </source>
</evidence>
<keyword evidence="6" id="KW-0170">Cobalt</keyword>
<sequence length="240" mass="26556">MRRLLTSIMLFLGAKHVAAQAPIGQIITGCSDPGTIALTFDDGPSVYTPQLLDILSANGVKATFFIVGGGWRGAIDDWSTQWPSILQRIHNEGHQLASHTYTHADLSSLSWDAMHAEVGNNENAFMNVLGFFPTYIRPPYLSCSGACMDMMNNMGYHVINVNVDTKDYENTDSSMIWVSKQKFEAEVWGGNIVLAHDIHEQTVVSLTQFMIDTLRARGLRPVTVGECLGDWGEGWYRGGR</sequence>
<evidence type="ECO:0000256" key="3">
    <source>
        <dbReference type="ARBA" id="ARBA00022729"/>
    </source>
</evidence>
<gene>
    <name evidence="9" type="ORF">PAC_06496</name>
</gene>
<evidence type="ECO:0000313" key="9">
    <source>
        <dbReference type="EMBL" id="CZR56607.1"/>
    </source>
</evidence>
<keyword evidence="5" id="KW-0119">Carbohydrate metabolism</keyword>
<dbReference type="GO" id="GO:0016810">
    <property type="term" value="F:hydrolase activity, acting on carbon-nitrogen (but not peptide) bonds"/>
    <property type="evidence" value="ECO:0007669"/>
    <property type="project" value="InterPro"/>
</dbReference>
<dbReference type="InterPro" id="IPR002509">
    <property type="entry name" value="NODB_dom"/>
</dbReference>
<evidence type="ECO:0000313" key="10">
    <source>
        <dbReference type="Proteomes" id="UP000184330"/>
    </source>
</evidence>
<dbReference type="CDD" id="cd10951">
    <property type="entry name" value="CE4_ClCDA_like"/>
    <property type="match status" value="1"/>
</dbReference>
<evidence type="ECO:0000256" key="5">
    <source>
        <dbReference type="ARBA" id="ARBA00023277"/>
    </source>
</evidence>
<dbReference type="EMBL" id="FJOG01000008">
    <property type="protein sequence ID" value="CZR56607.1"/>
    <property type="molecule type" value="Genomic_DNA"/>
</dbReference>
<name>A0A1L7WUZ9_9HELO</name>
<keyword evidence="4" id="KW-0378">Hydrolase</keyword>
<evidence type="ECO:0000256" key="4">
    <source>
        <dbReference type="ARBA" id="ARBA00022801"/>
    </source>
</evidence>
<comment type="cofactor">
    <cofactor evidence="1">
        <name>Co(2+)</name>
        <dbReference type="ChEBI" id="CHEBI:48828"/>
    </cofactor>
</comment>
<dbReference type="InterPro" id="IPR011330">
    <property type="entry name" value="Glyco_hydro/deAcase_b/a-brl"/>
</dbReference>
<evidence type="ECO:0000256" key="1">
    <source>
        <dbReference type="ARBA" id="ARBA00001941"/>
    </source>
</evidence>
<dbReference type="AlphaFoldDB" id="A0A1L7WUZ9"/>
<reference evidence="9 10" key="1">
    <citation type="submission" date="2016-03" db="EMBL/GenBank/DDBJ databases">
        <authorList>
            <person name="Ploux O."/>
        </authorList>
    </citation>
    <scope>NUCLEOTIDE SEQUENCE [LARGE SCALE GENOMIC DNA]</scope>
    <source>
        <strain evidence="9 10">UAMH 11012</strain>
    </source>
</reference>
<dbReference type="GO" id="GO:0005975">
    <property type="term" value="P:carbohydrate metabolic process"/>
    <property type="evidence" value="ECO:0007669"/>
    <property type="project" value="InterPro"/>
</dbReference>
<dbReference type="Pfam" id="PF01522">
    <property type="entry name" value="Polysacc_deac_1"/>
    <property type="match status" value="1"/>
</dbReference>
<organism evidence="9 10">
    <name type="scientific">Phialocephala subalpina</name>
    <dbReference type="NCBI Taxonomy" id="576137"/>
    <lineage>
        <taxon>Eukaryota</taxon>
        <taxon>Fungi</taxon>
        <taxon>Dikarya</taxon>
        <taxon>Ascomycota</taxon>
        <taxon>Pezizomycotina</taxon>
        <taxon>Leotiomycetes</taxon>
        <taxon>Helotiales</taxon>
        <taxon>Mollisiaceae</taxon>
        <taxon>Phialocephala</taxon>
        <taxon>Phialocephala fortinii species complex</taxon>
    </lineage>
</organism>
<keyword evidence="2" id="KW-0479">Metal-binding</keyword>
<keyword evidence="10" id="KW-1185">Reference proteome</keyword>
<protein>
    <submittedName>
        <fullName evidence="9">Related to polysaccharide deacetylase family protein</fullName>
    </submittedName>
</protein>
<dbReference type="SUPFAM" id="SSF88713">
    <property type="entry name" value="Glycoside hydrolase/deacetylase"/>
    <property type="match status" value="1"/>
</dbReference>
<dbReference type="GO" id="GO:0046872">
    <property type="term" value="F:metal ion binding"/>
    <property type="evidence" value="ECO:0007669"/>
    <property type="project" value="UniProtKB-KW"/>
</dbReference>
<dbReference type="PROSITE" id="PS51677">
    <property type="entry name" value="NODB"/>
    <property type="match status" value="1"/>
</dbReference>
<evidence type="ECO:0000256" key="2">
    <source>
        <dbReference type="ARBA" id="ARBA00022723"/>
    </source>
</evidence>
<dbReference type="OrthoDB" id="407355at2759"/>
<dbReference type="PANTHER" id="PTHR46471:SF2">
    <property type="entry name" value="CHITIN DEACETYLASE-RELATED"/>
    <property type="match status" value="1"/>
</dbReference>
<proteinExistence type="predicted"/>
<feature type="domain" description="NodB homology" evidence="8">
    <location>
        <begin position="34"/>
        <end position="222"/>
    </location>
</feature>
<evidence type="ECO:0000259" key="8">
    <source>
        <dbReference type="PROSITE" id="PS51677"/>
    </source>
</evidence>
<evidence type="ECO:0000256" key="7">
    <source>
        <dbReference type="SAM" id="SignalP"/>
    </source>
</evidence>
<dbReference type="PROSITE" id="PS51257">
    <property type="entry name" value="PROKAR_LIPOPROTEIN"/>
    <property type="match status" value="1"/>
</dbReference>